<dbReference type="InterPro" id="IPR036412">
    <property type="entry name" value="HAD-like_sf"/>
</dbReference>
<accession>A0A364LEP6</accession>
<proteinExistence type="predicted"/>
<dbReference type="InterPro" id="IPR023198">
    <property type="entry name" value="PGP-like_dom2"/>
</dbReference>
<dbReference type="AlphaFoldDB" id="A0A364LEP6"/>
<dbReference type="SFLD" id="SFLDG01129">
    <property type="entry name" value="C1.5:_HAD__Beta-PGM__Phosphata"/>
    <property type="match status" value="1"/>
</dbReference>
<reference evidence="2 3" key="1">
    <citation type="journal article" date="2017" name="Biotechnol. Biofuels">
        <title>Differential beta-glucosidase expression as a function of carbon source availability in Talaromyces amestolkiae: a genomic and proteomic approach.</title>
        <authorList>
            <person name="de Eugenio L.I."/>
            <person name="Mendez-Liter J.A."/>
            <person name="Nieto-Dominguez M."/>
            <person name="Alonso L."/>
            <person name="Gil-Munoz J."/>
            <person name="Barriuso J."/>
            <person name="Prieto A."/>
            <person name="Martinez M.J."/>
        </authorList>
    </citation>
    <scope>NUCLEOTIDE SEQUENCE [LARGE SCALE GENOMIC DNA]</scope>
    <source>
        <strain evidence="2 3">CIB</strain>
    </source>
</reference>
<dbReference type="InterPro" id="IPR006439">
    <property type="entry name" value="HAD-SF_hydro_IA"/>
</dbReference>
<evidence type="ECO:0000313" key="3">
    <source>
        <dbReference type="Proteomes" id="UP000249363"/>
    </source>
</evidence>
<dbReference type="PANTHER" id="PTHR43316:SF3">
    <property type="entry name" value="HALOACID DEHALOGENASE, TYPE II (AFU_ORTHOLOGUE AFUA_2G07750)-RELATED"/>
    <property type="match status" value="1"/>
</dbReference>
<dbReference type="RefSeq" id="XP_040738781.1">
    <property type="nucleotide sequence ID" value="XM_040872891.1"/>
</dbReference>
<evidence type="ECO:0008006" key="4">
    <source>
        <dbReference type="Google" id="ProtNLM"/>
    </source>
</evidence>
<dbReference type="InterPro" id="IPR023214">
    <property type="entry name" value="HAD_sf"/>
</dbReference>
<dbReference type="InterPro" id="IPR051540">
    <property type="entry name" value="S-2-haloacid_dehalogenase"/>
</dbReference>
<dbReference type="PANTHER" id="PTHR43316">
    <property type="entry name" value="HYDROLASE, HALOACID DELAHOGENASE-RELATED"/>
    <property type="match status" value="1"/>
</dbReference>
<keyword evidence="1" id="KW-0378">Hydrolase</keyword>
<name>A0A364LEP6_TALAM</name>
<dbReference type="Gene3D" id="1.10.150.240">
    <property type="entry name" value="Putative phosphatase, domain 2"/>
    <property type="match status" value="1"/>
</dbReference>
<dbReference type="SUPFAM" id="SSF56784">
    <property type="entry name" value="HAD-like"/>
    <property type="match status" value="1"/>
</dbReference>
<dbReference type="Pfam" id="PF00702">
    <property type="entry name" value="Hydrolase"/>
    <property type="match status" value="1"/>
</dbReference>
<comment type="caution">
    <text evidence="2">The sequence shown here is derived from an EMBL/GenBank/DDBJ whole genome shotgun (WGS) entry which is preliminary data.</text>
</comment>
<dbReference type="NCBIfam" id="TIGR01493">
    <property type="entry name" value="HAD-SF-IA-v2"/>
    <property type="match status" value="1"/>
</dbReference>
<protein>
    <recommendedName>
        <fullName evidence="4">Haloacid dehalogenase, type II</fullName>
    </recommendedName>
</protein>
<evidence type="ECO:0000313" key="2">
    <source>
        <dbReference type="EMBL" id="RAO74267.1"/>
    </source>
</evidence>
<dbReference type="GeneID" id="63799493"/>
<dbReference type="OrthoDB" id="2363873at2759"/>
<organism evidence="2 3">
    <name type="scientific">Talaromyces amestolkiae</name>
    <dbReference type="NCBI Taxonomy" id="1196081"/>
    <lineage>
        <taxon>Eukaryota</taxon>
        <taxon>Fungi</taxon>
        <taxon>Dikarya</taxon>
        <taxon>Ascomycota</taxon>
        <taxon>Pezizomycotina</taxon>
        <taxon>Eurotiomycetes</taxon>
        <taxon>Eurotiomycetidae</taxon>
        <taxon>Eurotiales</taxon>
        <taxon>Trichocomaceae</taxon>
        <taxon>Talaromyces</taxon>
        <taxon>Talaromyces sect. Talaromyces</taxon>
    </lineage>
</organism>
<dbReference type="Gene3D" id="3.40.50.1000">
    <property type="entry name" value="HAD superfamily/HAD-like"/>
    <property type="match status" value="1"/>
</dbReference>
<dbReference type="EMBL" id="MIKG01000031">
    <property type="protein sequence ID" value="RAO74267.1"/>
    <property type="molecule type" value="Genomic_DNA"/>
</dbReference>
<dbReference type="SFLD" id="SFLDS00003">
    <property type="entry name" value="Haloacid_Dehalogenase"/>
    <property type="match status" value="1"/>
</dbReference>
<dbReference type="GO" id="GO:0016791">
    <property type="term" value="F:phosphatase activity"/>
    <property type="evidence" value="ECO:0007669"/>
    <property type="project" value="UniProtKB-ARBA"/>
</dbReference>
<sequence>MTNPKIKAVLFDFMGTCLDWHTGTLAALPQSIPAAKRSEFALQWRQNYFDSNAARLAANKPPEDIDLTLRHTLDAMLDEERWGDVRAGFESLGDRGEEEKLKEKVVQAWHSMPAWPDVKPAIDRLKELGYEIFVHANGTTRLQLDLCRSSALSFNMLFSSELLGVYKPARENYEKVLRLLKREAGECVLVAAHAYDTRGAKAVGMRTVYVHRWTDDVEEDMKIVKGENDVFLENMEGLGDVIANL</sequence>
<dbReference type="STRING" id="1196081.A0A364LEP6"/>
<dbReference type="Proteomes" id="UP000249363">
    <property type="component" value="Unassembled WGS sequence"/>
</dbReference>
<evidence type="ECO:0000256" key="1">
    <source>
        <dbReference type="ARBA" id="ARBA00022801"/>
    </source>
</evidence>
<dbReference type="PRINTS" id="PR00413">
    <property type="entry name" value="HADHALOGNASE"/>
</dbReference>
<keyword evidence="3" id="KW-1185">Reference proteome</keyword>
<gene>
    <name evidence="2" type="ORF">BHQ10_010279</name>
</gene>